<dbReference type="STRING" id="1033731.SAMN05444145_10957"/>
<keyword evidence="8" id="KW-1185">Reference proteome</keyword>
<gene>
    <name evidence="5" type="primary">prmC</name>
    <name evidence="7" type="ORF">SAMN05444145_10957</name>
</gene>
<evidence type="ECO:0000313" key="8">
    <source>
        <dbReference type="Proteomes" id="UP000183253"/>
    </source>
</evidence>
<dbReference type="GO" id="GO:0003676">
    <property type="term" value="F:nucleic acid binding"/>
    <property type="evidence" value="ECO:0007669"/>
    <property type="project" value="InterPro"/>
</dbReference>
<evidence type="ECO:0000256" key="3">
    <source>
        <dbReference type="ARBA" id="ARBA00022691"/>
    </source>
</evidence>
<evidence type="ECO:0000313" key="7">
    <source>
        <dbReference type="EMBL" id="SEA92287.1"/>
    </source>
</evidence>
<dbReference type="GO" id="GO:0102559">
    <property type="term" value="F:peptide chain release factor N(5)-glutamine methyltransferase activity"/>
    <property type="evidence" value="ECO:0007669"/>
    <property type="project" value="UniProtKB-EC"/>
</dbReference>
<evidence type="ECO:0000256" key="5">
    <source>
        <dbReference type="HAMAP-Rule" id="MF_02126"/>
    </source>
</evidence>
<dbReference type="PROSITE" id="PS00092">
    <property type="entry name" value="N6_MTASE"/>
    <property type="match status" value="1"/>
</dbReference>
<dbReference type="InterPro" id="IPR050320">
    <property type="entry name" value="N5-glutamine_MTase"/>
</dbReference>
<dbReference type="InterPro" id="IPR029063">
    <property type="entry name" value="SAM-dependent_MTases_sf"/>
</dbReference>
<dbReference type="InterPro" id="IPR002052">
    <property type="entry name" value="DNA_methylase_N6_adenine_CS"/>
</dbReference>
<reference evidence="7 8" key="1">
    <citation type="submission" date="2016-10" db="EMBL/GenBank/DDBJ databases">
        <authorList>
            <person name="de Groot N.N."/>
        </authorList>
    </citation>
    <scope>NUCLEOTIDE SEQUENCE [LARGE SCALE GENOMIC DNA]</scope>
    <source>
        <strain evidence="7 8">DSM 25383</strain>
    </source>
</reference>
<keyword evidence="3 5" id="KW-0949">S-adenosyl-L-methionine</keyword>
<feature type="binding site" evidence="5">
    <location>
        <begin position="184"/>
        <end position="187"/>
    </location>
    <ligand>
        <name>substrate</name>
    </ligand>
</feature>
<proteinExistence type="inferred from homology"/>
<organism evidence="7 8">
    <name type="scientific">Alistipes timonensis JC136</name>
    <dbReference type="NCBI Taxonomy" id="1033731"/>
    <lineage>
        <taxon>Bacteria</taxon>
        <taxon>Pseudomonadati</taxon>
        <taxon>Bacteroidota</taxon>
        <taxon>Bacteroidia</taxon>
        <taxon>Bacteroidales</taxon>
        <taxon>Rikenellaceae</taxon>
        <taxon>Alistipes</taxon>
    </lineage>
</organism>
<dbReference type="Gene3D" id="1.10.8.10">
    <property type="entry name" value="DNA helicase RuvA subunit, C-terminal domain"/>
    <property type="match status" value="1"/>
</dbReference>
<dbReference type="EC" id="2.1.1.297" evidence="5"/>
<dbReference type="AlphaFoldDB" id="A0A1H4F5V5"/>
<feature type="domain" description="Methyltransferase small" evidence="6">
    <location>
        <begin position="106"/>
        <end position="191"/>
    </location>
</feature>
<feature type="binding site" evidence="5">
    <location>
        <begin position="116"/>
        <end position="120"/>
    </location>
    <ligand>
        <name>S-adenosyl-L-methionine</name>
        <dbReference type="ChEBI" id="CHEBI:59789"/>
    </ligand>
</feature>
<accession>A0A1H4F5V5</accession>
<dbReference type="EMBL" id="FNRI01000009">
    <property type="protein sequence ID" value="SEA92287.1"/>
    <property type="molecule type" value="Genomic_DNA"/>
</dbReference>
<dbReference type="OrthoDB" id="9800643at2"/>
<dbReference type="InterPro" id="IPR007848">
    <property type="entry name" value="Small_mtfrase_dom"/>
</dbReference>
<dbReference type="GO" id="GO:0032259">
    <property type="term" value="P:methylation"/>
    <property type="evidence" value="ECO:0007669"/>
    <property type="project" value="UniProtKB-KW"/>
</dbReference>
<evidence type="ECO:0000256" key="4">
    <source>
        <dbReference type="ARBA" id="ARBA00048391"/>
    </source>
</evidence>
<dbReference type="Proteomes" id="UP000183253">
    <property type="component" value="Unassembled WGS sequence"/>
</dbReference>
<name>A0A1H4F5V5_9BACT</name>
<dbReference type="RefSeq" id="WP_010265853.1">
    <property type="nucleotide sequence ID" value="NZ_CAEG01000017.1"/>
</dbReference>
<dbReference type="InterPro" id="IPR019874">
    <property type="entry name" value="RF_methyltr_PrmC"/>
</dbReference>
<comment type="caution">
    <text evidence="5">Lacks conserved residue(s) required for the propagation of feature annotation.</text>
</comment>
<feature type="binding site" evidence="5">
    <location>
        <position position="184"/>
    </location>
    <ligand>
        <name>S-adenosyl-L-methionine</name>
        <dbReference type="ChEBI" id="CHEBI:59789"/>
    </ligand>
</feature>
<dbReference type="Pfam" id="PF05175">
    <property type="entry name" value="MTS"/>
    <property type="match status" value="1"/>
</dbReference>
<dbReference type="CDD" id="cd02440">
    <property type="entry name" value="AdoMet_MTases"/>
    <property type="match status" value="1"/>
</dbReference>
<evidence type="ECO:0000259" key="6">
    <source>
        <dbReference type="Pfam" id="PF05175"/>
    </source>
</evidence>
<comment type="catalytic activity">
    <reaction evidence="4 5">
        <text>L-glutaminyl-[peptide chain release factor] + S-adenosyl-L-methionine = N(5)-methyl-L-glutaminyl-[peptide chain release factor] + S-adenosyl-L-homocysteine + H(+)</text>
        <dbReference type="Rhea" id="RHEA:42896"/>
        <dbReference type="Rhea" id="RHEA-COMP:10271"/>
        <dbReference type="Rhea" id="RHEA-COMP:10272"/>
        <dbReference type="ChEBI" id="CHEBI:15378"/>
        <dbReference type="ChEBI" id="CHEBI:30011"/>
        <dbReference type="ChEBI" id="CHEBI:57856"/>
        <dbReference type="ChEBI" id="CHEBI:59789"/>
        <dbReference type="ChEBI" id="CHEBI:61891"/>
        <dbReference type="EC" id="2.1.1.297"/>
    </reaction>
</comment>
<evidence type="ECO:0000256" key="2">
    <source>
        <dbReference type="ARBA" id="ARBA00022679"/>
    </source>
</evidence>
<dbReference type="PANTHER" id="PTHR18895">
    <property type="entry name" value="HEMK METHYLTRANSFERASE"/>
    <property type="match status" value="1"/>
</dbReference>
<comment type="similarity">
    <text evidence="5">Belongs to the protein N5-glutamine methyltransferase family. PrmC subfamily.</text>
</comment>
<dbReference type="NCBIfam" id="TIGR03534">
    <property type="entry name" value="RF_mod_PrmC"/>
    <property type="match status" value="1"/>
</dbReference>
<dbReference type="SUPFAM" id="SSF53335">
    <property type="entry name" value="S-adenosyl-L-methionine-dependent methyltransferases"/>
    <property type="match status" value="1"/>
</dbReference>
<dbReference type="NCBIfam" id="TIGR00536">
    <property type="entry name" value="hemK_fam"/>
    <property type="match status" value="1"/>
</dbReference>
<comment type="function">
    <text evidence="5">Methylates the class 1 translation termination release factors RF1/PrfA and RF2/PrfB on the glutamine residue of the universally conserved GGQ motif.</text>
</comment>
<sequence length="279" mass="30744">MTRRETVDRLTARLVPLYGEREARAIARNAVAELAGLPLSALLTDPGAELAAEGLAEAEAQLIAGKPLQYVVGHTEFCGHRFAVREGVLIPRPETEELVDRILRSERGSRRMLDVGTGSGCIAASLALGLPEAEVFAADISDEALAVAAENFRTLDARVTLRKADALNGLAEVFPERFDVIVSNPPYVPESDRAEMHPNVRDHEPALALFVPDDDRIRFYRAIAQAGRHMLAPGGRLWFEIYEHAADEVARMLGDEQYTDITVCKDLFDKPRMVCSRLN</sequence>
<evidence type="ECO:0000256" key="1">
    <source>
        <dbReference type="ARBA" id="ARBA00022603"/>
    </source>
</evidence>
<feature type="binding site" evidence="5">
    <location>
        <position position="139"/>
    </location>
    <ligand>
        <name>S-adenosyl-L-methionine</name>
        <dbReference type="ChEBI" id="CHEBI:59789"/>
    </ligand>
</feature>
<keyword evidence="2 5" id="KW-0808">Transferase</keyword>
<protein>
    <recommendedName>
        <fullName evidence="5">Release factor glutamine methyltransferase</fullName>
        <shortName evidence="5">RF MTase</shortName>
        <ecNumber evidence="5">2.1.1.297</ecNumber>
    </recommendedName>
    <alternativeName>
        <fullName evidence="5">N5-glutamine methyltransferase PrmC</fullName>
    </alternativeName>
    <alternativeName>
        <fullName evidence="5">Protein-(glutamine-N5) MTase PrmC</fullName>
    </alternativeName>
    <alternativeName>
        <fullName evidence="5">Protein-glutamine N-methyltransferase PrmC</fullName>
    </alternativeName>
</protein>
<dbReference type="InterPro" id="IPR004556">
    <property type="entry name" value="HemK-like"/>
</dbReference>
<keyword evidence="1 5" id="KW-0489">Methyltransferase</keyword>
<dbReference type="HAMAP" id="MF_02126">
    <property type="entry name" value="RF_methyltr_PrmC"/>
    <property type="match status" value="1"/>
</dbReference>
<dbReference type="PANTHER" id="PTHR18895:SF74">
    <property type="entry name" value="MTRF1L RELEASE FACTOR GLUTAMINE METHYLTRANSFERASE"/>
    <property type="match status" value="1"/>
</dbReference>
<dbReference type="Gene3D" id="3.40.50.150">
    <property type="entry name" value="Vaccinia Virus protein VP39"/>
    <property type="match status" value="1"/>
</dbReference>